<protein>
    <recommendedName>
        <fullName evidence="1">Conserved hypothetical protein CHP03032 domain-containing protein</fullName>
    </recommendedName>
</protein>
<accession>A0A5C5XBX1</accession>
<proteinExistence type="predicted"/>
<evidence type="ECO:0000313" key="3">
    <source>
        <dbReference type="Proteomes" id="UP000316095"/>
    </source>
</evidence>
<feature type="domain" description="Conserved hypothetical protein CHP03032" evidence="1">
    <location>
        <begin position="1"/>
        <end position="167"/>
    </location>
</feature>
<dbReference type="Pfam" id="PF16261">
    <property type="entry name" value="DUF4915"/>
    <property type="match status" value="1"/>
</dbReference>
<dbReference type="InterPro" id="IPR017481">
    <property type="entry name" value="CHP03032"/>
</dbReference>
<name>A0A5C5XBX1_9PLAN</name>
<comment type="caution">
    <text evidence="2">The sequence shown here is derived from an EMBL/GenBank/DDBJ whole genome shotgun (WGS) entry which is preliminary data.</text>
</comment>
<keyword evidence="3" id="KW-1185">Reference proteome</keyword>
<gene>
    <name evidence="2" type="ORF">Pan54_09920</name>
</gene>
<evidence type="ECO:0000313" key="2">
    <source>
        <dbReference type="EMBL" id="TWT60278.1"/>
    </source>
</evidence>
<evidence type="ECO:0000259" key="1">
    <source>
        <dbReference type="Pfam" id="PF16261"/>
    </source>
</evidence>
<reference evidence="2 3" key="1">
    <citation type="submission" date="2019-02" db="EMBL/GenBank/DDBJ databases">
        <title>Deep-cultivation of Planctomycetes and their phenomic and genomic characterization uncovers novel biology.</title>
        <authorList>
            <person name="Wiegand S."/>
            <person name="Jogler M."/>
            <person name="Boedeker C."/>
            <person name="Pinto D."/>
            <person name="Vollmers J."/>
            <person name="Rivas-Marin E."/>
            <person name="Kohn T."/>
            <person name="Peeters S.H."/>
            <person name="Heuer A."/>
            <person name="Rast P."/>
            <person name="Oberbeckmann S."/>
            <person name="Bunk B."/>
            <person name="Jeske O."/>
            <person name="Meyerdierks A."/>
            <person name="Storesund J.E."/>
            <person name="Kallscheuer N."/>
            <person name="Luecker S."/>
            <person name="Lage O.M."/>
            <person name="Pohl T."/>
            <person name="Merkel B.J."/>
            <person name="Hornburger P."/>
            <person name="Mueller R.-W."/>
            <person name="Bruemmer F."/>
            <person name="Labrenz M."/>
            <person name="Spormann A.M."/>
            <person name="Op Den Camp H."/>
            <person name="Overmann J."/>
            <person name="Amann R."/>
            <person name="Jetten M.S.M."/>
            <person name="Mascher T."/>
            <person name="Medema M.H."/>
            <person name="Devos D.P."/>
            <person name="Kaster A.-K."/>
            <person name="Ovreas L."/>
            <person name="Rohde M."/>
            <person name="Galperin M.Y."/>
            <person name="Jogler C."/>
        </authorList>
    </citation>
    <scope>NUCLEOTIDE SEQUENCE [LARGE SCALE GENOMIC DNA]</scope>
    <source>
        <strain evidence="2 3">Pan54</strain>
    </source>
</reference>
<dbReference type="Proteomes" id="UP000316095">
    <property type="component" value="Unassembled WGS sequence"/>
</dbReference>
<sequence length="199" mass="21598">MNGLCVVDGKPKYVTALGKSDEPAGWRDNKASGGVVMDIESNEVIARGLSMPHSPRFHEGKLWVLNSGAGGIGFIDQATGNYESVAKLPGFTRGFSIQGRFAFIGLSQVRESAIFSGIEIAQRPESECWSGVAVVDLVRGETIAWLRFEDAVQEVFAASILPNRIWPDLINDDPELIGLSYVLPDEALKDVPDDMRSTS</sequence>
<dbReference type="AlphaFoldDB" id="A0A5C5XBX1"/>
<organism evidence="2 3">
    <name type="scientific">Rubinisphaera italica</name>
    <dbReference type="NCBI Taxonomy" id="2527969"/>
    <lineage>
        <taxon>Bacteria</taxon>
        <taxon>Pseudomonadati</taxon>
        <taxon>Planctomycetota</taxon>
        <taxon>Planctomycetia</taxon>
        <taxon>Planctomycetales</taxon>
        <taxon>Planctomycetaceae</taxon>
        <taxon>Rubinisphaera</taxon>
    </lineage>
</organism>
<dbReference type="EMBL" id="SJPG01000001">
    <property type="protein sequence ID" value="TWT60278.1"/>
    <property type="molecule type" value="Genomic_DNA"/>
</dbReference>
<dbReference type="SUPFAM" id="SSF63825">
    <property type="entry name" value="YWTD domain"/>
    <property type="match status" value="1"/>
</dbReference>